<dbReference type="Pfam" id="PF00874">
    <property type="entry name" value="PRD"/>
    <property type="match status" value="1"/>
</dbReference>
<evidence type="ECO:0000259" key="3">
    <source>
        <dbReference type="Pfam" id="PF00874"/>
    </source>
</evidence>
<evidence type="ECO:0000256" key="1">
    <source>
        <dbReference type="ARBA" id="ARBA00023015"/>
    </source>
</evidence>
<comment type="caution">
    <text evidence="5">The sequence shown here is derived from an EMBL/GenBank/DDBJ whole genome shotgun (WGS) entry which is preliminary data.</text>
</comment>
<dbReference type="Proteomes" id="UP000782705">
    <property type="component" value="Unassembled WGS sequence"/>
</dbReference>
<dbReference type="RefSeq" id="WP_161900901.1">
    <property type="nucleotide sequence ID" value="NZ_MAEL01000004.1"/>
</dbReference>
<sequence>MKLTDLMDKHQQVQLAIFHKILISKHSVSIKTLENEMDVSFPTLQKEIRALQSALSLFQPGAELIRLEDDSLTLELGNQFPVKKFIYSYLEQALDYQILCFIFQNKEVSITKMAMHLQVSEASIFRRLKSINELLNEYDIQFRNKKIVGEEKQIRVFFYHFFETSLPFEVLQKQFKNSTIRHLIQVMEKQLHLKFTNQRYWQLALWLGIMQKRLDYRGEQRLYFEKKTIQLIEQDTFYQELKNILARYLSRFAFPWSEEEAVFFYLFFLSEGFVLLTDTWLEDSPIVSELVNVNQQIYETIVGTTDDLESFQAFLLERHIKLAYFKGWIDTQENDLLLLSDQYPEKMSTCMTIVESSLSKKVSDSQWHMLDQAYGLVLDVYQRRQQKELYVGVALDNSLQSEEIYQFLHQHLAGIPNVTIKRAKKREYSLLVASEFTDITQFSFQELFLLSGQLSMFEINRLKNAIQQLLD</sequence>
<keyword evidence="2" id="KW-0804">Transcription</keyword>
<keyword evidence="1" id="KW-0805">Transcription regulation</keyword>
<name>A0ABQ6Z2N4_9ENTE</name>
<evidence type="ECO:0000313" key="6">
    <source>
        <dbReference type="Proteomes" id="UP000782705"/>
    </source>
</evidence>
<dbReference type="Pfam" id="PF05043">
    <property type="entry name" value="Mga"/>
    <property type="match status" value="1"/>
</dbReference>
<dbReference type="InterPro" id="IPR007737">
    <property type="entry name" value="Mga_HTH"/>
</dbReference>
<dbReference type="InterPro" id="IPR036388">
    <property type="entry name" value="WH-like_DNA-bd_sf"/>
</dbReference>
<feature type="domain" description="PRD" evidence="3">
    <location>
        <begin position="182"/>
        <end position="270"/>
    </location>
</feature>
<reference evidence="5 6" key="1">
    <citation type="submission" date="2016-06" db="EMBL/GenBank/DDBJ databases">
        <title>Four novel species of enterococci isolated from chicken manure.</title>
        <authorList>
            <person name="Van Tyne D."/>
        </authorList>
    </citation>
    <scope>NUCLEOTIDE SEQUENCE [LARGE SCALE GENOMIC DNA]</scope>
    <source>
        <strain evidence="5 6">CU12B</strain>
    </source>
</reference>
<dbReference type="Gene3D" id="1.10.10.10">
    <property type="entry name" value="Winged helix-like DNA-binding domain superfamily/Winged helix DNA-binding domain"/>
    <property type="match status" value="1"/>
</dbReference>
<dbReference type="PANTHER" id="PTHR30185">
    <property type="entry name" value="CRYPTIC BETA-GLUCOSIDE BGL OPERON ANTITERMINATOR"/>
    <property type="match status" value="1"/>
</dbReference>
<protein>
    <recommendedName>
        <fullName evidence="7">Mga helix-turn-helix domain-containing protein</fullName>
    </recommendedName>
</protein>
<keyword evidence="6" id="KW-1185">Reference proteome</keyword>
<dbReference type="PANTHER" id="PTHR30185:SF18">
    <property type="entry name" value="TRANSCRIPTIONAL REGULATOR MTLR"/>
    <property type="match status" value="1"/>
</dbReference>
<evidence type="ECO:0000259" key="4">
    <source>
        <dbReference type="Pfam" id="PF05043"/>
    </source>
</evidence>
<gene>
    <name evidence="5" type="ORF">BAU17_03280</name>
</gene>
<evidence type="ECO:0000256" key="2">
    <source>
        <dbReference type="ARBA" id="ARBA00023163"/>
    </source>
</evidence>
<evidence type="ECO:0000313" key="5">
    <source>
        <dbReference type="EMBL" id="KAF1306001.1"/>
    </source>
</evidence>
<dbReference type="EMBL" id="MAEL01000004">
    <property type="protein sequence ID" value="KAF1306001.1"/>
    <property type="molecule type" value="Genomic_DNA"/>
</dbReference>
<dbReference type="InterPro" id="IPR011608">
    <property type="entry name" value="PRD"/>
</dbReference>
<evidence type="ECO:0008006" key="7">
    <source>
        <dbReference type="Google" id="ProtNLM"/>
    </source>
</evidence>
<dbReference type="InterPro" id="IPR050661">
    <property type="entry name" value="BglG_antiterminators"/>
</dbReference>
<organism evidence="5 6">
    <name type="scientific">Candidatus Enterococcus willemsii</name>
    <dbReference type="NCBI Taxonomy" id="1857215"/>
    <lineage>
        <taxon>Bacteria</taxon>
        <taxon>Bacillati</taxon>
        <taxon>Bacillota</taxon>
        <taxon>Bacilli</taxon>
        <taxon>Lactobacillales</taxon>
        <taxon>Enterococcaceae</taxon>
        <taxon>Enterococcus</taxon>
    </lineage>
</organism>
<feature type="domain" description="Mga helix-turn-helix" evidence="4">
    <location>
        <begin position="82"/>
        <end position="162"/>
    </location>
</feature>
<proteinExistence type="predicted"/>
<accession>A0ABQ6Z2N4</accession>